<dbReference type="AlphaFoldDB" id="A0AAN9LR34"/>
<gene>
    <name evidence="1" type="ORF">VNO77_19523</name>
</gene>
<proteinExistence type="predicted"/>
<evidence type="ECO:0000313" key="2">
    <source>
        <dbReference type="Proteomes" id="UP001367508"/>
    </source>
</evidence>
<dbReference type="Proteomes" id="UP001367508">
    <property type="component" value="Unassembled WGS sequence"/>
</dbReference>
<protein>
    <submittedName>
        <fullName evidence="1">Uncharacterized protein</fullName>
    </submittedName>
</protein>
<keyword evidence="2" id="KW-1185">Reference proteome</keyword>
<reference evidence="1 2" key="1">
    <citation type="submission" date="2024-01" db="EMBL/GenBank/DDBJ databases">
        <title>The genomes of 5 underutilized Papilionoideae crops provide insights into root nodulation and disease resistanc.</title>
        <authorList>
            <person name="Jiang F."/>
        </authorList>
    </citation>
    <scope>NUCLEOTIDE SEQUENCE [LARGE SCALE GENOMIC DNA]</scope>
    <source>
        <strain evidence="1">LVBAO_FW01</strain>
        <tissue evidence="1">Leaves</tissue>
    </source>
</reference>
<name>A0AAN9LR34_CANGL</name>
<accession>A0AAN9LR34</accession>
<sequence length="76" mass="8963">MKLIWARFCSSLDLAEKHLGFMIAVIHFNFHGCQHHIFICIWFLYGFYSNQKWIPMYNHVLLALHVLVDPLLGSLC</sequence>
<dbReference type="EMBL" id="JAYMYQ010000004">
    <property type="protein sequence ID" value="KAK7338889.1"/>
    <property type="molecule type" value="Genomic_DNA"/>
</dbReference>
<organism evidence="1 2">
    <name type="scientific">Canavalia gladiata</name>
    <name type="common">Sword bean</name>
    <name type="synonym">Dolichos gladiatus</name>
    <dbReference type="NCBI Taxonomy" id="3824"/>
    <lineage>
        <taxon>Eukaryota</taxon>
        <taxon>Viridiplantae</taxon>
        <taxon>Streptophyta</taxon>
        <taxon>Embryophyta</taxon>
        <taxon>Tracheophyta</taxon>
        <taxon>Spermatophyta</taxon>
        <taxon>Magnoliopsida</taxon>
        <taxon>eudicotyledons</taxon>
        <taxon>Gunneridae</taxon>
        <taxon>Pentapetalae</taxon>
        <taxon>rosids</taxon>
        <taxon>fabids</taxon>
        <taxon>Fabales</taxon>
        <taxon>Fabaceae</taxon>
        <taxon>Papilionoideae</taxon>
        <taxon>50 kb inversion clade</taxon>
        <taxon>NPAAA clade</taxon>
        <taxon>indigoferoid/millettioid clade</taxon>
        <taxon>Phaseoleae</taxon>
        <taxon>Canavalia</taxon>
    </lineage>
</organism>
<evidence type="ECO:0000313" key="1">
    <source>
        <dbReference type="EMBL" id="KAK7338889.1"/>
    </source>
</evidence>
<comment type="caution">
    <text evidence="1">The sequence shown here is derived from an EMBL/GenBank/DDBJ whole genome shotgun (WGS) entry which is preliminary data.</text>
</comment>